<organism evidence="1 2">
    <name type="scientific">Spodoptera exigua</name>
    <name type="common">Beet armyworm</name>
    <name type="synonym">Noctua fulgens</name>
    <dbReference type="NCBI Taxonomy" id="7107"/>
    <lineage>
        <taxon>Eukaryota</taxon>
        <taxon>Metazoa</taxon>
        <taxon>Ecdysozoa</taxon>
        <taxon>Arthropoda</taxon>
        <taxon>Hexapoda</taxon>
        <taxon>Insecta</taxon>
        <taxon>Pterygota</taxon>
        <taxon>Neoptera</taxon>
        <taxon>Endopterygota</taxon>
        <taxon>Lepidoptera</taxon>
        <taxon>Glossata</taxon>
        <taxon>Ditrysia</taxon>
        <taxon>Noctuoidea</taxon>
        <taxon>Noctuidae</taxon>
        <taxon>Amphipyrinae</taxon>
        <taxon>Spodoptera</taxon>
    </lineage>
</organism>
<proteinExistence type="predicted"/>
<protein>
    <submittedName>
        <fullName evidence="1">Uncharacterized protein</fullName>
    </submittedName>
</protein>
<keyword evidence="2" id="KW-1185">Reference proteome</keyword>
<evidence type="ECO:0000313" key="2">
    <source>
        <dbReference type="Proteomes" id="UP000648187"/>
    </source>
</evidence>
<dbReference type="Proteomes" id="UP000648187">
    <property type="component" value="Unassembled WGS sequence"/>
</dbReference>
<dbReference type="EMBL" id="JACKWZ010000238">
    <property type="protein sequence ID" value="KAF9411013.1"/>
    <property type="molecule type" value="Genomic_DNA"/>
</dbReference>
<evidence type="ECO:0000313" key="1">
    <source>
        <dbReference type="EMBL" id="KAF9411013.1"/>
    </source>
</evidence>
<name>A0A835GBB7_SPOEX</name>
<comment type="caution">
    <text evidence="1">The sequence shown here is derived from an EMBL/GenBank/DDBJ whole genome shotgun (WGS) entry which is preliminary data.</text>
</comment>
<dbReference type="AlphaFoldDB" id="A0A835GBB7"/>
<sequence>MCNNLLRIYQFTFIKKQSLEHFIGAYSHIKVPAVIAEVANSPKPLSQILISKPSNGPFCTTLFPHSVEQVQISLHSTRGYEFRFDTSNNLLRIYQFTFIKKQSLEHFIGAYSHIKVPAVIAEVANSPKPLSQILISKPSNGPFCTTLFPHSVEQVQISLHSTRGYEFGFDTTKRLISAREYTVRLAECLTIIRKICLIPLVATKVRWQSLYCNYQTRHSKFVFGEPWQAPSSNSWDSSDAGWAGKRCLILGVN</sequence>
<gene>
    <name evidence="1" type="ORF">HW555_010059</name>
</gene>
<accession>A0A835GBB7</accession>
<reference evidence="1" key="1">
    <citation type="submission" date="2020-08" db="EMBL/GenBank/DDBJ databases">
        <title>Spodoptera exigua strain:BAW_Kor-Di-RS1 Genome sequencing and assembly.</title>
        <authorList>
            <person name="Kim J."/>
            <person name="Nam H.Y."/>
            <person name="Kwon M."/>
            <person name="Choi J.H."/>
            <person name="Cho S.R."/>
            <person name="Kim G.-H."/>
        </authorList>
    </citation>
    <scope>NUCLEOTIDE SEQUENCE</scope>
    <source>
        <strain evidence="1">BAW_Kor-Di-RS1</strain>
        <tissue evidence="1">Whole-body</tissue>
    </source>
</reference>